<keyword evidence="3" id="KW-1185">Reference proteome</keyword>
<reference evidence="2" key="1">
    <citation type="submission" date="2023-03" db="EMBL/GenBank/DDBJ databases">
        <title>Massive genome expansion in bonnet fungi (Mycena s.s.) driven by repeated elements and novel gene families across ecological guilds.</title>
        <authorList>
            <consortium name="Lawrence Berkeley National Laboratory"/>
            <person name="Harder C.B."/>
            <person name="Miyauchi S."/>
            <person name="Viragh M."/>
            <person name="Kuo A."/>
            <person name="Thoen E."/>
            <person name="Andreopoulos B."/>
            <person name="Lu D."/>
            <person name="Skrede I."/>
            <person name="Drula E."/>
            <person name="Henrissat B."/>
            <person name="Morin E."/>
            <person name="Kohler A."/>
            <person name="Barry K."/>
            <person name="LaButti K."/>
            <person name="Morin E."/>
            <person name="Salamov A."/>
            <person name="Lipzen A."/>
            <person name="Mereny Z."/>
            <person name="Hegedus B."/>
            <person name="Baldrian P."/>
            <person name="Stursova M."/>
            <person name="Weitz H."/>
            <person name="Taylor A."/>
            <person name="Grigoriev I.V."/>
            <person name="Nagy L.G."/>
            <person name="Martin F."/>
            <person name="Kauserud H."/>
        </authorList>
    </citation>
    <scope>NUCLEOTIDE SEQUENCE</scope>
    <source>
        <strain evidence="2">9284</strain>
    </source>
</reference>
<feature type="compositionally biased region" description="Polar residues" evidence="1">
    <location>
        <begin position="365"/>
        <end position="374"/>
    </location>
</feature>
<dbReference type="AlphaFoldDB" id="A0AAD7CKD0"/>
<feature type="region of interest" description="Disordered" evidence="1">
    <location>
        <begin position="344"/>
        <end position="374"/>
    </location>
</feature>
<sequence>MSYGEFMALHQPSPVMTVYSHACWDLDLQSCMTYTDYNNLAMDIPVWTWWIRRTTGRLCVELASSAIEEPSLNLESTGAFPIDAELRLGDVHMETMAMALMSLPLYHHICSCSLLRYHGFSNWPGAQVTVGVVAFGVSDGQPENFVKAASLPIAGISFDLDWRLYYVGSGGGIGTEADDSGWTCFHVEDLSLWLSQANHIFRLLQVACRHEEFVLIQSAEFQLHFSASSGEDVAEGYLFVCPPQHFWLGGDSFAWPQRIWYWCLDAQGDHPLSDEDPLRLGFPSIQLRMHVMGDYWDSSVYEGLRTFHTAKGFDAQSQELAMYLGQPLYELCYQQEPLFPHAREQSTSNSADTFHPAADYEDTPSSEPSTIAFC</sequence>
<dbReference type="Proteomes" id="UP001221142">
    <property type="component" value="Unassembled WGS sequence"/>
</dbReference>
<name>A0AAD7CKD0_9AGAR</name>
<dbReference type="EMBL" id="JARKIF010000001">
    <property type="protein sequence ID" value="KAJ7651018.1"/>
    <property type="molecule type" value="Genomic_DNA"/>
</dbReference>
<accession>A0AAD7CKD0</accession>
<comment type="caution">
    <text evidence="2">The sequence shown here is derived from an EMBL/GenBank/DDBJ whole genome shotgun (WGS) entry which is preliminary data.</text>
</comment>
<evidence type="ECO:0000313" key="2">
    <source>
        <dbReference type="EMBL" id="KAJ7651018.1"/>
    </source>
</evidence>
<proteinExistence type="predicted"/>
<protein>
    <submittedName>
        <fullName evidence="2">Uncharacterized protein</fullName>
    </submittedName>
</protein>
<gene>
    <name evidence="2" type="ORF">FB45DRAFT_29720</name>
</gene>
<organism evidence="2 3">
    <name type="scientific">Roridomyces roridus</name>
    <dbReference type="NCBI Taxonomy" id="1738132"/>
    <lineage>
        <taxon>Eukaryota</taxon>
        <taxon>Fungi</taxon>
        <taxon>Dikarya</taxon>
        <taxon>Basidiomycota</taxon>
        <taxon>Agaricomycotina</taxon>
        <taxon>Agaricomycetes</taxon>
        <taxon>Agaricomycetidae</taxon>
        <taxon>Agaricales</taxon>
        <taxon>Marasmiineae</taxon>
        <taxon>Mycenaceae</taxon>
        <taxon>Roridomyces</taxon>
    </lineage>
</organism>
<evidence type="ECO:0000256" key="1">
    <source>
        <dbReference type="SAM" id="MobiDB-lite"/>
    </source>
</evidence>
<evidence type="ECO:0000313" key="3">
    <source>
        <dbReference type="Proteomes" id="UP001221142"/>
    </source>
</evidence>